<evidence type="ECO:0000313" key="3">
    <source>
        <dbReference type="EMBL" id="RJF84511.1"/>
    </source>
</evidence>
<sequence>MSKSLLSLLPAGLVVDQVTVDADRVVVAAHVRAVTAACPLCRRPSRRVHSRYSRRLGDLPWQGRMGELRLQVRRFRCPAADCPRRVFAERLPTVAAPRVRRTRRLAEAQRTIALSADGDPGARLATRLAMPVSGDTLLRLIRAEPMAPIPTPRVIGIDDWAWRRGKRYSTIVVDLEHRRPINLLPDRQADTVAAWLKAHPGVEIVAHDRAGAYADGIRRGVPTAVQVADRWHLLHNLTDALREILTGHHRDLRAAAKLAAAPVDGTGQEAHVPQPDQGGKPPTRREQRSAVIQAARQARFEKVVALNARGWSQTRIAQTLGLDRKTVRVWLRSGQPPPWRQPAKGSQLDPFLDHLHRRWDEGCHNAARLWREIKSLGFTGQRTTVRDWARPLRQTIPGTTCAVSASWRAPSRRRAAWLVVADATEIDATEQAFVTALLSRSPKLAQTVALARAFRTMVREQRAGELDEWLLATDGTALARFAGGLKRDLAAVRAALSLPWSTGPVEGQISRLKTIKRTMNGRGSFDLLRHRVLEAA</sequence>
<feature type="region of interest" description="Disordered" evidence="1">
    <location>
        <begin position="263"/>
        <end position="290"/>
    </location>
</feature>
<dbReference type="Pfam" id="PF14690">
    <property type="entry name" value="Zn_ribbon_ISL3"/>
    <property type="match status" value="1"/>
</dbReference>
<protein>
    <submittedName>
        <fullName evidence="3">ISL3 family transposase</fullName>
    </submittedName>
</protein>
<name>A0A418W3B6_9PROT</name>
<dbReference type="Proteomes" id="UP000283458">
    <property type="component" value="Unassembled WGS sequence"/>
</dbReference>
<dbReference type="Pfam" id="PF01610">
    <property type="entry name" value="DDE_Tnp_ISL3"/>
    <property type="match status" value="2"/>
</dbReference>
<evidence type="ECO:0000259" key="2">
    <source>
        <dbReference type="PROSITE" id="PS50531"/>
    </source>
</evidence>
<organism evidence="3 5">
    <name type="scientific">Azospirillum cavernae</name>
    <dbReference type="NCBI Taxonomy" id="2320860"/>
    <lineage>
        <taxon>Bacteria</taxon>
        <taxon>Pseudomonadati</taxon>
        <taxon>Pseudomonadota</taxon>
        <taxon>Alphaproteobacteria</taxon>
        <taxon>Rhodospirillales</taxon>
        <taxon>Azospirillaceae</taxon>
        <taxon>Azospirillum</taxon>
    </lineage>
</organism>
<dbReference type="InterPro" id="IPR002560">
    <property type="entry name" value="Transposase_DDE"/>
</dbReference>
<keyword evidence="5" id="KW-1185">Reference proteome</keyword>
<dbReference type="OrthoDB" id="46712at2"/>
<proteinExistence type="predicted"/>
<dbReference type="AlphaFoldDB" id="A0A418W3B6"/>
<comment type="caution">
    <text evidence="3">The sequence shown here is derived from an EMBL/GenBank/DDBJ whole genome shotgun (WGS) entry which is preliminary data.</text>
</comment>
<dbReference type="PANTHER" id="PTHR33498:SF1">
    <property type="entry name" value="TRANSPOSASE FOR INSERTION SEQUENCE ELEMENT IS1557"/>
    <property type="match status" value="1"/>
</dbReference>
<dbReference type="InterPro" id="IPR017894">
    <property type="entry name" value="HTH_IS21_transposase_type"/>
</dbReference>
<reference evidence="3 5" key="1">
    <citation type="submission" date="2018-09" db="EMBL/GenBank/DDBJ databases">
        <authorList>
            <person name="Zhu H."/>
        </authorList>
    </citation>
    <scope>NUCLEOTIDE SEQUENCE [LARGE SCALE GENOMIC DNA]</scope>
    <source>
        <strain evidence="3 5">K2W22B-5</strain>
    </source>
</reference>
<dbReference type="InterPro" id="IPR029261">
    <property type="entry name" value="Transposase_Znf"/>
</dbReference>
<gene>
    <name evidence="3" type="ORF">D3877_08255</name>
    <name evidence="4" type="ORF">D3877_08745</name>
</gene>
<evidence type="ECO:0000256" key="1">
    <source>
        <dbReference type="SAM" id="MobiDB-lite"/>
    </source>
</evidence>
<dbReference type="InterPro" id="IPR047951">
    <property type="entry name" value="Transpos_ISL3"/>
</dbReference>
<dbReference type="NCBIfam" id="NF033550">
    <property type="entry name" value="transpos_ISL3"/>
    <property type="match status" value="1"/>
</dbReference>
<dbReference type="EMBL" id="QYUL01000001">
    <property type="protein sequence ID" value="RJF84511.1"/>
    <property type="molecule type" value="Genomic_DNA"/>
</dbReference>
<evidence type="ECO:0000313" key="5">
    <source>
        <dbReference type="Proteomes" id="UP000283458"/>
    </source>
</evidence>
<dbReference type="EMBL" id="QYUL01000001">
    <property type="protein sequence ID" value="RJF84586.1"/>
    <property type="molecule type" value="Genomic_DNA"/>
</dbReference>
<dbReference type="PROSITE" id="PS50531">
    <property type="entry name" value="HTH_IS21"/>
    <property type="match status" value="1"/>
</dbReference>
<dbReference type="PANTHER" id="PTHR33498">
    <property type="entry name" value="TRANSPOSASE FOR INSERTION SEQUENCE ELEMENT IS1557"/>
    <property type="match status" value="1"/>
</dbReference>
<accession>A0A418W3B6</accession>
<dbReference type="RefSeq" id="WP_119830161.1">
    <property type="nucleotide sequence ID" value="NZ_QYUL01000001.1"/>
</dbReference>
<feature type="domain" description="HTH IS21-type" evidence="2">
    <location>
        <begin position="298"/>
        <end position="359"/>
    </location>
</feature>
<evidence type="ECO:0000313" key="4">
    <source>
        <dbReference type="EMBL" id="RJF84586.1"/>
    </source>
</evidence>